<protein>
    <submittedName>
        <fullName evidence="1">Uncharacterized protein</fullName>
    </submittedName>
</protein>
<dbReference type="AlphaFoldDB" id="A0A2T0MW64"/>
<dbReference type="Proteomes" id="UP000238312">
    <property type="component" value="Unassembled WGS sequence"/>
</dbReference>
<name>A0A2T0MW64_9ACTN</name>
<reference evidence="1 2" key="1">
    <citation type="submission" date="2018-03" db="EMBL/GenBank/DDBJ databases">
        <title>Genomic Encyclopedia of Type Strains, Phase III (KMG-III): the genomes of soil and plant-associated and newly described type strains.</title>
        <authorList>
            <person name="Whitman W."/>
        </authorList>
    </citation>
    <scope>NUCLEOTIDE SEQUENCE [LARGE SCALE GENOMIC DNA]</scope>
    <source>
        <strain evidence="1 2">CGMCC 4.7104</strain>
    </source>
</reference>
<dbReference type="EMBL" id="PVNG01000011">
    <property type="protein sequence ID" value="PRX63193.1"/>
    <property type="molecule type" value="Genomic_DNA"/>
</dbReference>
<evidence type="ECO:0000313" key="1">
    <source>
        <dbReference type="EMBL" id="PRX63193.1"/>
    </source>
</evidence>
<gene>
    <name evidence="1" type="ORF">B0I32_111187</name>
</gene>
<accession>A0A2T0MW64</accession>
<dbReference type="OrthoDB" id="3544343at2"/>
<sequence>MIEWLLSMAALFLVVYAATRLALKHDRRSRTPSPDEVADRELRQRLAEQRAARLRDGGKPGGE</sequence>
<evidence type="ECO:0000313" key="2">
    <source>
        <dbReference type="Proteomes" id="UP000238312"/>
    </source>
</evidence>
<proteinExistence type="predicted"/>
<organism evidence="1 2">
    <name type="scientific">Nonomuraea fuscirosea</name>
    <dbReference type="NCBI Taxonomy" id="1291556"/>
    <lineage>
        <taxon>Bacteria</taxon>
        <taxon>Bacillati</taxon>
        <taxon>Actinomycetota</taxon>
        <taxon>Actinomycetes</taxon>
        <taxon>Streptosporangiales</taxon>
        <taxon>Streptosporangiaceae</taxon>
        <taxon>Nonomuraea</taxon>
    </lineage>
</organism>
<comment type="caution">
    <text evidence="1">The sequence shown here is derived from an EMBL/GenBank/DDBJ whole genome shotgun (WGS) entry which is preliminary data.</text>
</comment>
<dbReference type="RefSeq" id="WP_106243969.1">
    <property type="nucleotide sequence ID" value="NZ_JBFAIB010000009.1"/>
</dbReference>
<keyword evidence="2" id="KW-1185">Reference proteome</keyword>